<keyword evidence="2" id="KW-1185">Reference proteome</keyword>
<name>A0ACC1M528_9FUNG</name>
<reference evidence="1" key="1">
    <citation type="submission" date="2022-07" db="EMBL/GenBank/DDBJ databases">
        <title>Phylogenomic reconstructions and comparative analyses of Kickxellomycotina fungi.</title>
        <authorList>
            <person name="Reynolds N.K."/>
            <person name="Stajich J.E."/>
            <person name="Barry K."/>
            <person name="Grigoriev I.V."/>
            <person name="Crous P."/>
            <person name="Smith M.E."/>
        </authorList>
    </citation>
    <scope>NUCLEOTIDE SEQUENCE</scope>
    <source>
        <strain evidence="1">CBS 190363</strain>
    </source>
</reference>
<evidence type="ECO:0000313" key="1">
    <source>
        <dbReference type="EMBL" id="KAJ2895973.1"/>
    </source>
</evidence>
<feature type="non-terminal residue" evidence="1">
    <location>
        <position position="1"/>
    </location>
</feature>
<comment type="caution">
    <text evidence="1">The sequence shown here is derived from an EMBL/GenBank/DDBJ whole genome shotgun (WGS) entry which is preliminary data.</text>
</comment>
<dbReference type="Proteomes" id="UP001139981">
    <property type="component" value="Unassembled WGS sequence"/>
</dbReference>
<sequence>VRTPGPQQPQQQASAESLAIAGIPQYKDVVGQPRINRVTMLTPEGKLLDGVMRNYLGQLACRACIGVLGRPSSGKSLLLSHLAAASLEGAEGETTSFFPLATEKNKIGTQGVDFWVTPARIILVDSPPVMSLVSDEARRLIRGDSRGPLSKSSGRARDLQLTTLLIRISSVLLVFIEYNSGGVDEGLVKLLVDARTILGQFPGPKHHYSNSSRVYPHSGMECKLHIVINQYPEVGEDLDAIAKGYEKATGYAVSGVSVIPSRSPPLRVRRPLMPTVVPRFQQVAESWSVVAPSELPLYPPPLEMSKNSVAGEKGVCQSLLCWPSLAAASKTFEEAVDDLRARVLAPPSLSSSLSLAAGWDAKPEGEWMSTCLNVWDAIRRSHKLRDYASGDF</sequence>
<protein>
    <submittedName>
        <fullName evidence="1">Smg-9, nonsense mediated mRNA decay factor</fullName>
    </submittedName>
</protein>
<proteinExistence type="predicted"/>
<evidence type="ECO:0000313" key="2">
    <source>
        <dbReference type="Proteomes" id="UP001139981"/>
    </source>
</evidence>
<gene>
    <name evidence="1" type="primary">SMG9</name>
    <name evidence="1" type="ORF">IWW38_002158</name>
</gene>
<organism evidence="1 2">
    <name type="scientific">Coemansia aciculifera</name>
    <dbReference type="NCBI Taxonomy" id="417176"/>
    <lineage>
        <taxon>Eukaryota</taxon>
        <taxon>Fungi</taxon>
        <taxon>Fungi incertae sedis</taxon>
        <taxon>Zoopagomycota</taxon>
        <taxon>Kickxellomycotina</taxon>
        <taxon>Kickxellomycetes</taxon>
        <taxon>Kickxellales</taxon>
        <taxon>Kickxellaceae</taxon>
        <taxon>Coemansia</taxon>
    </lineage>
</organism>
<dbReference type="EMBL" id="JANBVB010000238">
    <property type="protein sequence ID" value="KAJ2895973.1"/>
    <property type="molecule type" value="Genomic_DNA"/>
</dbReference>
<accession>A0ACC1M528</accession>